<feature type="transmembrane region" description="Helical" evidence="1">
    <location>
        <begin position="12"/>
        <end position="34"/>
    </location>
</feature>
<dbReference type="OrthoDB" id="529208at2"/>
<evidence type="ECO:0000259" key="2">
    <source>
        <dbReference type="Pfam" id="PF08241"/>
    </source>
</evidence>
<dbReference type="SUPFAM" id="SSF53335">
    <property type="entry name" value="S-adenosyl-L-methionine-dependent methyltransferases"/>
    <property type="match status" value="1"/>
</dbReference>
<dbReference type="GO" id="GO:0008757">
    <property type="term" value="F:S-adenosylmethionine-dependent methyltransferase activity"/>
    <property type="evidence" value="ECO:0007669"/>
    <property type="project" value="InterPro"/>
</dbReference>
<dbReference type="CDD" id="cd02440">
    <property type="entry name" value="AdoMet_MTases"/>
    <property type="match status" value="1"/>
</dbReference>
<keyword evidence="4" id="KW-1185">Reference proteome</keyword>
<dbReference type="PANTHER" id="PTHR45277">
    <property type="entry name" value="EXPRESSED PROTEIN"/>
    <property type="match status" value="1"/>
</dbReference>
<dbReference type="RefSeq" id="WP_096673125.1">
    <property type="nucleotide sequence ID" value="NZ_OANS01000003.1"/>
</dbReference>
<dbReference type="GO" id="GO:0032259">
    <property type="term" value="P:methylation"/>
    <property type="evidence" value="ECO:0007669"/>
    <property type="project" value="UniProtKB-KW"/>
</dbReference>
<dbReference type="InterPro" id="IPR013216">
    <property type="entry name" value="Methyltransf_11"/>
</dbReference>
<gene>
    <name evidence="3" type="ORF">SAMN06295945_1089</name>
</gene>
<proteinExistence type="predicted"/>
<keyword evidence="1" id="KW-1133">Transmembrane helix</keyword>
<dbReference type="AlphaFoldDB" id="A0A240E0G0"/>
<protein>
    <submittedName>
        <fullName evidence="3">Methyltransferase domain-containing protein</fullName>
    </submittedName>
</protein>
<dbReference type="Pfam" id="PF08241">
    <property type="entry name" value="Methyltransf_11"/>
    <property type="match status" value="1"/>
</dbReference>
<evidence type="ECO:0000313" key="4">
    <source>
        <dbReference type="Proteomes" id="UP000218069"/>
    </source>
</evidence>
<sequence length="249" mass="27681">MKRIDYGIDAPNLFRGFITGSLISFSLLVMSRALFEPNLITSIVDIPLAVMALYLGFMGCLMYCYSKFVKLIDAQRLLGVRNWTGNEQVLDIGCGRGLFLINAAQRLSTGKAIGIDIWSATDQSDNSQAQTLDNLALAKVTAKCEVQTADMRNLPFTNNHFDVITSGWVIHNLEKLEDRKEVIREIVRTLKPGGMILVSDIVNQTEYVVLFKEFGLINITLHRNPIREAFLKAVSFGSFGPFGISATKP</sequence>
<dbReference type="Gene3D" id="3.40.50.150">
    <property type="entry name" value="Vaccinia Virus protein VP39"/>
    <property type="match status" value="1"/>
</dbReference>
<accession>A0A240E0G0</accession>
<reference evidence="4" key="1">
    <citation type="submission" date="2017-08" db="EMBL/GenBank/DDBJ databases">
        <authorList>
            <person name="Varghese N."/>
            <person name="Submissions S."/>
        </authorList>
    </citation>
    <scope>NUCLEOTIDE SEQUENCE [LARGE SCALE GENOMIC DNA]</scope>
    <source>
        <strain evidence="4">AP-Melu-1000-B4</strain>
    </source>
</reference>
<keyword evidence="3" id="KW-0489">Methyltransferase</keyword>
<name>A0A240E0G0_9BURK</name>
<dbReference type="Proteomes" id="UP000218069">
    <property type="component" value="Unassembled WGS sequence"/>
</dbReference>
<dbReference type="PANTHER" id="PTHR45277:SF1">
    <property type="entry name" value="EXPRESSED PROTEIN"/>
    <property type="match status" value="1"/>
</dbReference>
<feature type="domain" description="Methyltransferase type 11" evidence="2">
    <location>
        <begin position="90"/>
        <end position="197"/>
    </location>
</feature>
<keyword evidence="1" id="KW-0812">Transmembrane</keyword>
<feature type="transmembrane region" description="Helical" evidence="1">
    <location>
        <begin position="46"/>
        <end position="66"/>
    </location>
</feature>
<dbReference type="InterPro" id="IPR029063">
    <property type="entry name" value="SAM-dependent_MTases_sf"/>
</dbReference>
<evidence type="ECO:0000256" key="1">
    <source>
        <dbReference type="SAM" id="Phobius"/>
    </source>
</evidence>
<dbReference type="EMBL" id="OANS01000003">
    <property type="protein sequence ID" value="SNX28743.1"/>
    <property type="molecule type" value="Genomic_DNA"/>
</dbReference>
<keyword evidence="3" id="KW-0808">Transferase</keyword>
<evidence type="ECO:0000313" key="3">
    <source>
        <dbReference type="EMBL" id="SNX28743.1"/>
    </source>
</evidence>
<organism evidence="3 4">
    <name type="scientific">Polynucleobacter meluiroseus</name>
    <dbReference type="NCBI Taxonomy" id="1938814"/>
    <lineage>
        <taxon>Bacteria</taxon>
        <taxon>Pseudomonadati</taxon>
        <taxon>Pseudomonadota</taxon>
        <taxon>Betaproteobacteria</taxon>
        <taxon>Burkholderiales</taxon>
        <taxon>Burkholderiaceae</taxon>
        <taxon>Polynucleobacter</taxon>
    </lineage>
</organism>
<keyword evidence="1" id="KW-0472">Membrane</keyword>